<protein>
    <submittedName>
        <fullName evidence="2">Uncharacterized protein</fullName>
    </submittedName>
</protein>
<evidence type="ECO:0000313" key="2">
    <source>
        <dbReference type="EMBL" id="SFO50823.1"/>
    </source>
</evidence>
<name>A0A1I5HRB9_9HYPH</name>
<accession>A0A1I5HRB9</accession>
<keyword evidence="1" id="KW-1133">Transmembrane helix</keyword>
<sequence length="51" mass="5521">MHLRGLSESRSSVLYLLALVFLLAAPVCFLADMGAVGLDNFPLERLVETDG</sequence>
<dbReference type="EMBL" id="FOVR01000007">
    <property type="protein sequence ID" value="SFO50823.1"/>
    <property type="molecule type" value="Genomic_DNA"/>
</dbReference>
<evidence type="ECO:0000256" key="1">
    <source>
        <dbReference type="SAM" id="Phobius"/>
    </source>
</evidence>
<proteinExistence type="predicted"/>
<evidence type="ECO:0000313" key="3">
    <source>
        <dbReference type="Proteomes" id="UP000199236"/>
    </source>
</evidence>
<gene>
    <name evidence="2" type="ORF">SAMN04488056_10781</name>
</gene>
<dbReference type="AlphaFoldDB" id="A0A1I5HRB9"/>
<feature type="transmembrane region" description="Helical" evidence="1">
    <location>
        <begin position="12"/>
        <end position="36"/>
    </location>
</feature>
<reference evidence="2 3" key="1">
    <citation type="submission" date="2016-10" db="EMBL/GenBank/DDBJ databases">
        <authorList>
            <person name="de Groot N.N."/>
        </authorList>
    </citation>
    <scope>NUCLEOTIDE SEQUENCE [LARGE SCALE GENOMIC DNA]</scope>
    <source>
        <strain evidence="2 3">CGMCC 1.9157</strain>
    </source>
</reference>
<organism evidence="2 3">
    <name type="scientific">Cohaesibacter marisflavi</name>
    <dbReference type="NCBI Taxonomy" id="655353"/>
    <lineage>
        <taxon>Bacteria</taxon>
        <taxon>Pseudomonadati</taxon>
        <taxon>Pseudomonadota</taxon>
        <taxon>Alphaproteobacteria</taxon>
        <taxon>Hyphomicrobiales</taxon>
        <taxon>Cohaesibacteraceae</taxon>
    </lineage>
</organism>
<keyword evidence="1" id="KW-0472">Membrane</keyword>
<keyword evidence="1" id="KW-0812">Transmembrane</keyword>
<dbReference type="Proteomes" id="UP000199236">
    <property type="component" value="Unassembled WGS sequence"/>
</dbReference>
<keyword evidence="3" id="KW-1185">Reference proteome</keyword>
<dbReference type="STRING" id="655353.SAMN04488056_10781"/>